<evidence type="ECO:0000259" key="8">
    <source>
        <dbReference type="PROSITE" id="PS50048"/>
    </source>
</evidence>
<name>A0AAN6ZRF7_9PEZI</name>
<keyword evidence="2" id="KW-0862">Zinc</keyword>
<dbReference type="RefSeq" id="XP_062639807.1">
    <property type="nucleotide sequence ID" value="XM_062779643.1"/>
</dbReference>
<dbReference type="InterPro" id="IPR036864">
    <property type="entry name" value="Zn2-C6_fun-type_DNA-bd_sf"/>
</dbReference>
<dbReference type="AlphaFoldDB" id="A0AAN6ZRF7"/>
<dbReference type="GeneID" id="87816256"/>
<feature type="compositionally biased region" description="Low complexity" evidence="7">
    <location>
        <begin position="463"/>
        <end position="479"/>
    </location>
</feature>
<dbReference type="PRINTS" id="PR00755">
    <property type="entry name" value="AFLATOXINBRP"/>
</dbReference>
<dbReference type="CDD" id="cd12148">
    <property type="entry name" value="fungal_TF_MHR"/>
    <property type="match status" value="1"/>
</dbReference>
<dbReference type="GO" id="GO:0005634">
    <property type="term" value="C:nucleus"/>
    <property type="evidence" value="ECO:0007669"/>
    <property type="project" value="UniProtKB-SubCell"/>
</dbReference>
<reference evidence="9" key="1">
    <citation type="journal article" date="2023" name="Mol. Phylogenet. Evol.">
        <title>Genome-scale phylogeny and comparative genomics of the fungal order Sordariales.</title>
        <authorList>
            <person name="Hensen N."/>
            <person name="Bonometti L."/>
            <person name="Westerberg I."/>
            <person name="Brannstrom I.O."/>
            <person name="Guillou S."/>
            <person name="Cros-Aarteil S."/>
            <person name="Calhoun S."/>
            <person name="Haridas S."/>
            <person name="Kuo A."/>
            <person name="Mondo S."/>
            <person name="Pangilinan J."/>
            <person name="Riley R."/>
            <person name="LaButti K."/>
            <person name="Andreopoulos B."/>
            <person name="Lipzen A."/>
            <person name="Chen C."/>
            <person name="Yan M."/>
            <person name="Daum C."/>
            <person name="Ng V."/>
            <person name="Clum A."/>
            <person name="Steindorff A."/>
            <person name="Ohm R.A."/>
            <person name="Martin F."/>
            <person name="Silar P."/>
            <person name="Natvig D.O."/>
            <person name="Lalanne C."/>
            <person name="Gautier V."/>
            <person name="Ament-Velasquez S.L."/>
            <person name="Kruys A."/>
            <person name="Hutchinson M.I."/>
            <person name="Powell A.J."/>
            <person name="Barry K."/>
            <person name="Miller A.N."/>
            <person name="Grigoriev I.V."/>
            <person name="Debuchy R."/>
            <person name="Gladieux P."/>
            <person name="Hiltunen Thoren M."/>
            <person name="Johannesson H."/>
        </authorList>
    </citation>
    <scope>NUCLEOTIDE SEQUENCE</scope>
    <source>
        <strain evidence="9">CBS 141.50</strain>
    </source>
</reference>
<evidence type="ECO:0000256" key="7">
    <source>
        <dbReference type="SAM" id="MobiDB-lite"/>
    </source>
</evidence>
<protein>
    <recommendedName>
        <fullName evidence="8">Zn(2)-C6 fungal-type domain-containing protein</fullName>
    </recommendedName>
</protein>
<accession>A0AAN6ZRF7</accession>
<dbReference type="PROSITE" id="PS50048">
    <property type="entry name" value="ZN2_CY6_FUNGAL_2"/>
    <property type="match status" value="1"/>
</dbReference>
<dbReference type="SUPFAM" id="SSF57701">
    <property type="entry name" value="Zn2/Cys6 DNA-binding domain"/>
    <property type="match status" value="1"/>
</dbReference>
<evidence type="ECO:0000256" key="1">
    <source>
        <dbReference type="ARBA" id="ARBA00004123"/>
    </source>
</evidence>
<dbReference type="Proteomes" id="UP001302676">
    <property type="component" value="Unassembled WGS sequence"/>
</dbReference>
<keyword evidence="10" id="KW-1185">Reference proteome</keyword>
<dbReference type="GO" id="GO:0000976">
    <property type="term" value="F:transcription cis-regulatory region binding"/>
    <property type="evidence" value="ECO:0007669"/>
    <property type="project" value="TreeGrafter"/>
</dbReference>
<dbReference type="CDD" id="cd00067">
    <property type="entry name" value="GAL4"/>
    <property type="match status" value="1"/>
</dbReference>
<feature type="region of interest" description="Disordered" evidence="7">
    <location>
        <begin position="437"/>
        <end position="505"/>
    </location>
</feature>
<keyword evidence="6" id="KW-0539">Nucleus</keyword>
<dbReference type="Gene3D" id="4.10.240.10">
    <property type="entry name" value="Zn(2)-C6 fungal-type DNA-binding domain"/>
    <property type="match status" value="1"/>
</dbReference>
<gene>
    <name evidence="9" type="ORF">C8A04DRAFT_25658</name>
</gene>
<evidence type="ECO:0000313" key="9">
    <source>
        <dbReference type="EMBL" id="KAK4146436.1"/>
    </source>
</evidence>
<evidence type="ECO:0000256" key="5">
    <source>
        <dbReference type="ARBA" id="ARBA00023163"/>
    </source>
</evidence>
<reference evidence="9" key="2">
    <citation type="submission" date="2023-05" db="EMBL/GenBank/DDBJ databases">
        <authorList>
            <consortium name="Lawrence Berkeley National Laboratory"/>
            <person name="Steindorff A."/>
            <person name="Hensen N."/>
            <person name="Bonometti L."/>
            <person name="Westerberg I."/>
            <person name="Brannstrom I.O."/>
            <person name="Guillou S."/>
            <person name="Cros-Aarteil S."/>
            <person name="Calhoun S."/>
            <person name="Haridas S."/>
            <person name="Kuo A."/>
            <person name="Mondo S."/>
            <person name="Pangilinan J."/>
            <person name="Riley R."/>
            <person name="Labutti K."/>
            <person name="Andreopoulos B."/>
            <person name="Lipzen A."/>
            <person name="Chen C."/>
            <person name="Yanf M."/>
            <person name="Daum C."/>
            <person name="Ng V."/>
            <person name="Clum A."/>
            <person name="Ohm R."/>
            <person name="Martin F."/>
            <person name="Silar P."/>
            <person name="Natvig D."/>
            <person name="Lalanne C."/>
            <person name="Gautier V."/>
            <person name="Ament-Velasquez S.L."/>
            <person name="Kruys A."/>
            <person name="Hutchinson M.I."/>
            <person name="Powell A.J."/>
            <person name="Barry K."/>
            <person name="Miller A.N."/>
            <person name="Grigoriev I.V."/>
            <person name="Debuchy R."/>
            <person name="Gladieux P."/>
            <person name="Thoren M.H."/>
            <person name="Johannesson H."/>
        </authorList>
    </citation>
    <scope>NUCLEOTIDE SEQUENCE</scope>
    <source>
        <strain evidence="9">CBS 141.50</strain>
    </source>
</reference>
<dbReference type="Pfam" id="PF00172">
    <property type="entry name" value="Zn_clus"/>
    <property type="match status" value="1"/>
</dbReference>
<dbReference type="PANTHER" id="PTHR37534:SF15">
    <property type="entry name" value="ZN(II)2CYS6 TRANSCRIPTION FACTOR (EUROFUNG)"/>
    <property type="match status" value="1"/>
</dbReference>
<dbReference type="GO" id="GO:0008270">
    <property type="term" value="F:zinc ion binding"/>
    <property type="evidence" value="ECO:0007669"/>
    <property type="project" value="InterPro"/>
</dbReference>
<feature type="compositionally biased region" description="Polar residues" evidence="7">
    <location>
        <begin position="141"/>
        <end position="150"/>
    </location>
</feature>
<organism evidence="9 10">
    <name type="scientific">Dichotomopilus funicola</name>
    <dbReference type="NCBI Taxonomy" id="1934379"/>
    <lineage>
        <taxon>Eukaryota</taxon>
        <taxon>Fungi</taxon>
        <taxon>Dikarya</taxon>
        <taxon>Ascomycota</taxon>
        <taxon>Pezizomycotina</taxon>
        <taxon>Sordariomycetes</taxon>
        <taxon>Sordariomycetidae</taxon>
        <taxon>Sordariales</taxon>
        <taxon>Chaetomiaceae</taxon>
        <taxon>Dichotomopilus</taxon>
    </lineage>
</organism>
<evidence type="ECO:0000313" key="10">
    <source>
        <dbReference type="Proteomes" id="UP001302676"/>
    </source>
</evidence>
<comment type="subcellular location">
    <subcellularLocation>
        <location evidence="1">Nucleus</location>
    </subcellularLocation>
</comment>
<dbReference type="SMART" id="SM00066">
    <property type="entry name" value="GAL4"/>
    <property type="match status" value="1"/>
</dbReference>
<dbReference type="EMBL" id="MU853561">
    <property type="protein sequence ID" value="KAK4146436.1"/>
    <property type="molecule type" value="Genomic_DNA"/>
</dbReference>
<keyword evidence="5" id="KW-0804">Transcription</keyword>
<keyword evidence="4" id="KW-0238">DNA-binding</keyword>
<dbReference type="InterPro" id="IPR021858">
    <property type="entry name" value="Fun_TF"/>
</dbReference>
<evidence type="ECO:0000256" key="4">
    <source>
        <dbReference type="ARBA" id="ARBA00023125"/>
    </source>
</evidence>
<dbReference type="GO" id="GO:0045944">
    <property type="term" value="P:positive regulation of transcription by RNA polymerase II"/>
    <property type="evidence" value="ECO:0007669"/>
    <property type="project" value="TreeGrafter"/>
</dbReference>
<comment type="caution">
    <text evidence="9">The sequence shown here is derived from an EMBL/GenBank/DDBJ whole genome shotgun (WGS) entry which is preliminary data.</text>
</comment>
<feature type="domain" description="Zn(2)-C6 fungal-type" evidence="8">
    <location>
        <begin position="20"/>
        <end position="50"/>
    </location>
</feature>
<evidence type="ECO:0000256" key="2">
    <source>
        <dbReference type="ARBA" id="ARBA00022833"/>
    </source>
</evidence>
<dbReference type="PANTHER" id="PTHR37534">
    <property type="entry name" value="TRANSCRIPTIONAL ACTIVATOR PROTEIN UGA3"/>
    <property type="match status" value="1"/>
</dbReference>
<evidence type="ECO:0000256" key="3">
    <source>
        <dbReference type="ARBA" id="ARBA00023015"/>
    </source>
</evidence>
<proteinExistence type="predicted"/>
<dbReference type="PROSITE" id="PS00463">
    <property type="entry name" value="ZN2_CY6_FUNGAL_1"/>
    <property type="match status" value="1"/>
</dbReference>
<dbReference type="GO" id="GO:0000981">
    <property type="term" value="F:DNA-binding transcription factor activity, RNA polymerase II-specific"/>
    <property type="evidence" value="ECO:0007669"/>
    <property type="project" value="InterPro"/>
</dbReference>
<feature type="region of interest" description="Disordered" evidence="7">
    <location>
        <begin position="118"/>
        <end position="150"/>
    </location>
</feature>
<evidence type="ECO:0000256" key="6">
    <source>
        <dbReference type="ARBA" id="ARBA00023242"/>
    </source>
</evidence>
<feature type="compositionally biased region" description="Acidic residues" evidence="7">
    <location>
        <begin position="447"/>
        <end position="458"/>
    </location>
</feature>
<keyword evidence="3" id="KW-0805">Transcription regulation</keyword>
<sequence length="684" mass="76094">MLLYTRLAAPKQPKRRSRSGCTFCKEKKKKCDERRPKCSRCEEQGADCSYEIARPRQRKRRESTVPGSPCSSQPMIRLFSQVSHSSYESDFYGRDFAEDVLAYPFDYPITPSPVESVLGRFPPSSLPPTEILDQNADDEGTSSQQPPTSVTIVPRKKSLYPDLAMIAPCPVASPTVEFRLPDFYEFSEKQNRRALVDHFCNVLSHLIVFREETGNPFQQLVLPLTRGDSPVTYAIFALASAHLEYRGVENPENSLYFHNMAIRGVAQLIQQSSGEVSRNEILAAIMLLVYYECLVQKGQSNIVSNHLKGALTVMGTASDPEDQTSTFLERAFRFYDVITALSNGTPPISPAPTPACLQPLAPLGATPFTSPMGNVDTLLGMATTLWPIIHRLAGLRALKTELANAVRTNQSPSKTAVLRTELESTAQAIETALIQWQPQLPSNFTPDELDPDDDDVSSDTDSRASTGSPTGTVVTVYSSHRLLDDSEPITAPSPPTSAERPIPQKPRIELRQPSRQHQDHPRLSSIHHNAQAYRHAALVYLHRTILSRADLHPSTRIQTHARLALSHCAATVRHGGPVSALLWPLFMAACEAVTEEDRGLAGRVFREVDRRQGMRNIERAWVILGEVWRRADEKREVLKGNREGGDGGDYGVAEEELGLEMEDDDGEELWRRVCREMGVSIVFG</sequence>
<dbReference type="InterPro" id="IPR001138">
    <property type="entry name" value="Zn2Cys6_DnaBD"/>
</dbReference>
<dbReference type="Pfam" id="PF11951">
    <property type="entry name" value="Fungal_trans_2"/>
    <property type="match status" value="2"/>
</dbReference>